<gene>
    <name evidence="2" type="ORF">N478_09990</name>
</gene>
<dbReference type="Gene3D" id="3.40.30.10">
    <property type="entry name" value="Glutaredoxin"/>
    <property type="match status" value="1"/>
</dbReference>
<dbReference type="NCBIfam" id="TIGR02174">
    <property type="entry name" value="CXXU_selWTH"/>
    <property type="match status" value="1"/>
</dbReference>
<dbReference type="PATRIC" id="fig|1365257.3.peg.376"/>
<proteinExistence type="predicted"/>
<evidence type="ECO:0000313" key="3">
    <source>
        <dbReference type="Proteomes" id="UP000076661"/>
    </source>
</evidence>
<dbReference type="InterPro" id="IPR036249">
    <property type="entry name" value="Thioredoxin-like_sf"/>
</dbReference>
<dbReference type="PANTHER" id="PTHR36417">
    <property type="entry name" value="SELENOPROTEIN DOMAIN PROTEIN (AFU_ORTHOLOGUE AFUA_1G05220)"/>
    <property type="match status" value="1"/>
</dbReference>
<organism evidence="2 3">
    <name type="scientific">Pseudoalteromonas luteoviolacea S4060-1</name>
    <dbReference type="NCBI Taxonomy" id="1365257"/>
    <lineage>
        <taxon>Bacteria</taxon>
        <taxon>Pseudomonadati</taxon>
        <taxon>Pseudomonadota</taxon>
        <taxon>Gammaproteobacteria</taxon>
        <taxon>Alteromonadales</taxon>
        <taxon>Pseudoalteromonadaceae</taxon>
        <taxon>Pseudoalteromonas</taxon>
    </lineage>
</organism>
<comment type="caution">
    <text evidence="2">The sequence shown here is derived from an EMBL/GenBank/DDBJ whole genome shotgun (WGS) entry which is preliminary data.</text>
</comment>
<sequence>MRKKTSDPSLSNKKITAMNKPKITIHYCVLCQWLLRSGWLAQELLSTFGQDLGEVALAPASKGVFEVYYNDQLIWCRIKDGGFPEAKELKRRVRDLLCPDRDLGHIDKHTK</sequence>
<protein>
    <recommendedName>
        <fullName evidence="4">SelT/selW/selH selenoprotein domain-containing protein</fullName>
    </recommendedName>
</protein>
<keyword evidence="1" id="KW-0676">Redox-active center</keyword>
<dbReference type="SUPFAM" id="SSF52833">
    <property type="entry name" value="Thioredoxin-like"/>
    <property type="match status" value="1"/>
</dbReference>
<dbReference type="AlphaFoldDB" id="A0A167P9H5"/>
<reference evidence="2 3" key="1">
    <citation type="submission" date="2013-07" db="EMBL/GenBank/DDBJ databases">
        <title>Comparative Genomic and Metabolomic Analysis of Twelve Strains of Pseudoalteromonas luteoviolacea.</title>
        <authorList>
            <person name="Vynne N.G."/>
            <person name="Mansson M."/>
            <person name="Gram L."/>
        </authorList>
    </citation>
    <scope>NUCLEOTIDE SEQUENCE [LARGE SCALE GENOMIC DNA]</scope>
    <source>
        <strain evidence="2 3">S4060-1</strain>
    </source>
</reference>
<dbReference type="Proteomes" id="UP000076661">
    <property type="component" value="Unassembled WGS sequence"/>
</dbReference>
<evidence type="ECO:0008006" key="4">
    <source>
        <dbReference type="Google" id="ProtNLM"/>
    </source>
</evidence>
<accession>A0A167P9H5</accession>
<evidence type="ECO:0000256" key="1">
    <source>
        <dbReference type="ARBA" id="ARBA00023284"/>
    </source>
</evidence>
<dbReference type="PANTHER" id="PTHR36417:SF2">
    <property type="entry name" value="SELENOPROTEIN DOMAIN PROTEIN (AFU_ORTHOLOGUE AFUA_1G05220)"/>
    <property type="match status" value="1"/>
</dbReference>
<dbReference type="InterPro" id="IPR011893">
    <property type="entry name" value="Selenoprotein_Rdx-typ"/>
</dbReference>
<dbReference type="Pfam" id="PF10262">
    <property type="entry name" value="Rdx"/>
    <property type="match status" value="1"/>
</dbReference>
<name>A0A167P9H5_9GAMM</name>
<dbReference type="EMBL" id="AUXX01000003">
    <property type="protein sequence ID" value="KZN69818.1"/>
    <property type="molecule type" value="Genomic_DNA"/>
</dbReference>
<evidence type="ECO:0000313" key="2">
    <source>
        <dbReference type="EMBL" id="KZN69818.1"/>
    </source>
</evidence>